<dbReference type="SUPFAM" id="SSF50090">
    <property type="entry name" value="Electron transport accessory proteins"/>
    <property type="match status" value="1"/>
</dbReference>
<dbReference type="Proteomes" id="UP000766904">
    <property type="component" value="Unassembled WGS sequence"/>
</dbReference>
<reference evidence="3" key="1">
    <citation type="submission" date="2017-11" db="EMBL/GenBank/DDBJ databases">
        <authorList>
            <person name="Kajale S.C."/>
            <person name="Sharma A."/>
        </authorList>
    </citation>
    <scope>NUCLEOTIDE SEQUENCE</scope>
    <source>
        <strain evidence="3">LS1_42</strain>
    </source>
</reference>
<gene>
    <name evidence="3" type="ORF">CV102_09090</name>
</gene>
<dbReference type="AlphaFoldDB" id="A0A8J8TSL0"/>
<proteinExistence type="predicted"/>
<dbReference type="Pfam" id="PF21006">
    <property type="entry name" value="NHase_beta_N"/>
    <property type="match status" value="1"/>
</dbReference>
<feature type="region of interest" description="Disordered" evidence="1">
    <location>
        <begin position="103"/>
        <end position="133"/>
    </location>
</feature>
<protein>
    <submittedName>
        <fullName evidence="3">Nitrile hydratase accessory protein</fullName>
    </submittedName>
</protein>
<sequence length="133" mass="14746">MTADGPPASRLAALKDDEDAPVFHAPWQARAFAVAVALSDEGTYEWTAFQKRLAAEIEQVDEAAVPADGEASEAAYYRRWVAALERLLLADGVLENAELTERTREFAEGERDASEWIDGERDHGDHSHDGYDR</sequence>
<dbReference type="EMBL" id="PHNJ01000004">
    <property type="protein sequence ID" value="TYL38662.1"/>
    <property type="molecule type" value="Genomic_DNA"/>
</dbReference>
<name>A0A8J8TSL0_9EURY</name>
<dbReference type="InterPro" id="IPR023808">
    <property type="entry name" value="Nitrile_Hydratase_acc_put"/>
</dbReference>
<accession>A0A8J8TSL0</accession>
<keyword evidence="4" id="KW-1185">Reference proteome</keyword>
<dbReference type="InterPro" id="IPR042262">
    <property type="entry name" value="CN_hydtase_beta_C"/>
</dbReference>
<comment type="caution">
    <text evidence="3">The sequence shown here is derived from an EMBL/GenBank/DDBJ whole genome shotgun (WGS) entry which is preliminary data.</text>
</comment>
<feature type="domain" description="Nitrile hydratase beta subunit-like N-terminal" evidence="2">
    <location>
        <begin position="14"/>
        <end position="111"/>
    </location>
</feature>
<dbReference type="NCBIfam" id="TIGR03889">
    <property type="entry name" value="nitrile_acc"/>
    <property type="match status" value="1"/>
</dbReference>
<dbReference type="InterPro" id="IPR008990">
    <property type="entry name" value="Elect_transpt_acc-like_dom_sf"/>
</dbReference>
<organism evidence="3 4">
    <name type="scientific">Natronococcus pandeyae</name>
    <dbReference type="NCBI Taxonomy" id="2055836"/>
    <lineage>
        <taxon>Archaea</taxon>
        <taxon>Methanobacteriati</taxon>
        <taxon>Methanobacteriota</taxon>
        <taxon>Stenosarchaea group</taxon>
        <taxon>Halobacteria</taxon>
        <taxon>Halobacteriales</taxon>
        <taxon>Natrialbaceae</taxon>
        <taxon>Natronococcus</taxon>
    </lineage>
</organism>
<dbReference type="OrthoDB" id="201092at2157"/>
<evidence type="ECO:0000259" key="2">
    <source>
        <dbReference type="Pfam" id="PF21006"/>
    </source>
</evidence>
<evidence type="ECO:0000313" key="4">
    <source>
        <dbReference type="Proteomes" id="UP000766904"/>
    </source>
</evidence>
<dbReference type="Gene3D" id="1.10.472.20">
    <property type="entry name" value="Nitrile hydratase, beta subunit"/>
    <property type="match status" value="1"/>
</dbReference>
<dbReference type="RefSeq" id="WP_148857605.1">
    <property type="nucleotide sequence ID" value="NZ_PHNJ01000004.1"/>
</dbReference>
<evidence type="ECO:0000313" key="3">
    <source>
        <dbReference type="EMBL" id="TYL38662.1"/>
    </source>
</evidence>
<dbReference type="InterPro" id="IPR049054">
    <property type="entry name" value="CN_hydtase_beta-like_N"/>
</dbReference>
<evidence type="ECO:0000256" key="1">
    <source>
        <dbReference type="SAM" id="MobiDB-lite"/>
    </source>
</evidence>